<name>A0ABN2UGA4_9MICO</name>
<feature type="transmembrane region" description="Helical" evidence="2">
    <location>
        <begin position="21"/>
        <end position="44"/>
    </location>
</feature>
<keyword evidence="2" id="KW-0472">Membrane</keyword>
<gene>
    <name evidence="3" type="ORF">GCM10009819_19390</name>
</gene>
<comment type="caution">
    <text evidence="3">The sequence shown here is derived from an EMBL/GenBank/DDBJ whole genome shotgun (WGS) entry which is preliminary data.</text>
</comment>
<evidence type="ECO:0000256" key="1">
    <source>
        <dbReference type="SAM" id="MobiDB-lite"/>
    </source>
</evidence>
<dbReference type="Gene3D" id="1.20.5.320">
    <property type="entry name" value="6-Phosphogluconate Dehydrogenase, domain 3"/>
    <property type="match status" value="1"/>
</dbReference>
<protein>
    <recommendedName>
        <fullName evidence="5">Collagen-like protein</fullName>
    </recommendedName>
</protein>
<proteinExistence type="predicted"/>
<evidence type="ECO:0008006" key="5">
    <source>
        <dbReference type="Google" id="ProtNLM"/>
    </source>
</evidence>
<evidence type="ECO:0000313" key="3">
    <source>
        <dbReference type="EMBL" id="GAA2035090.1"/>
    </source>
</evidence>
<keyword evidence="2" id="KW-1133">Transmembrane helix</keyword>
<dbReference type="Proteomes" id="UP001501196">
    <property type="component" value="Unassembled WGS sequence"/>
</dbReference>
<feature type="compositionally biased region" description="Low complexity" evidence="1">
    <location>
        <begin position="132"/>
        <end position="144"/>
    </location>
</feature>
<dbReference type="EMBL" id="BAAAPW010000002">
    <property type="protein sequence ID" value="GAA2035090.1"/>
    <property type="molecule type" value="Genomic_DNA"/>
</dbReference>
<dbReference type="RefSeq" id="WP_344372459.1">
    <property type="nucleotide sequence ID" value="NZ_BAAAPW010000002.1"/>
</dbReference>
<keyword evidence="4" id="KW-1185">Reference proteome</keyword>
<reference evidence="3 4" key="1">
    <citation type="journal article" date="2019" name="Int. J. Syst. Evol. Microbiol.">
        <title>The Global Catalogue of Microorganisms (GCM) 10K type strain sequencing project: providing services to taxonomists for standard genome sequencing and annotation.</title>
        <authorList>
            <consortium name="The Broad Institute Genomics Platform"/>
            <consortium name="The Broad Institute Genome Sequencing Center for Infectious Disease"/>
            <person name="Wu L."/>
            <person name="Ma J."/>
        </authorList>
    </citation>
    <scope>NUCLEOTIDE SEQUENCE [LARGE SCALE GENOMIC DNA]</scope>
    <source>
        <strain evidence="3 4">JCM 15672</strain>
    </source>
</reference>
<feature type="region of interest" description="Disordered" evidence="1">
    <location>
        <begin position="201"/>
        <end position="221"/>
    </location>
</feature>
<evidence type="ECO:0000256" key="2">
    <source>
        <dbReference type="SAM" id="Phobius"/>
    </source>
</evidence>
<accession>A0ABN2UGA4</accession>
<organism evidence="3 4">
    <name type="scientific">Agromyces tropicus</name>
    <dbReference type="NCBI Taxonomy" id="555371"/>
    <lineage>
        <taxon>Bacteria</taxon>
        <taxon>Bacillati</taxon>
        <taxon>Actinomycetota</taxon>
        <taxon>Actinomycetes</taxon>
        <taxon>Micrococcales</taxon>
        <taxon>Microbacteriaceae</taxon>
        <taxon>Agromyces</taxon>
    </lineage>
</organism>
<feature type="region of interest" description="Disordered" evidence="1">
    <location>
        <begin position="132"/>
        <end position="170"/>
    </location>
</feature>
<keyword evidence="2" id="KW-0812">Transmembrane</keyword>
<evidence type="ECO:0000313" key="4">
    <source>
        <dbReference type="Proteomes" id="UP001501196"/>
    </source>
</evidence>
<sequence>MSDESGPRQGSAAVATVSRAMLSWFGVAIVVLSFLAAFLGAWLARSTGAPSADDTPQPLPSASAEQVDYEEALAEILPAGSAVRVGMGAPESGKGYDGDVYIDVDTTDLYVFRDGDWQVAGNLKAEAVEHLTGATGPQGTAGPQGEPGPRGEPGTPGTQVLLGQGDPDPKTCTTEGDVYIDTESVAFFQCLGGQWIFFGPQPAAPTPTATAEPAPEPTDGG</sequence>